<accession>A0ACC2VFW8</accession>
<dbReference type="Proteomes" id="UP001230649">
    <property type="component" value="Unassembled WGS sequence"/>
</dbReference>
<organism evidence="1 2">
    <name type="scientific">Naganishia adeliensis</name>
    <dbReference type="NCBI Taxonomy" id="92952"/>
    <lineage>
        <taxon>Eukaryota</taxon>
        <taxon>Fungi</taxon>
        <taxon>Dikarya</taxon>
        <taxon>Basidiomycota</taxon>
        <taxon>Agaricomycotina</taxon>
        <taxon>Tremellomycetes</taxon>
        <taxon>Filobasidiales</taxon>
        <taxon>Filobasidiaceae</taxon>
        <taxon>Naganishia</taxon>
    </lineage>
</organism>
<proteinExistence type="predicted"/>
<protein>
    <submittedName>
        <fullName evidence="1">Uncharacterized protein</fullName>
    </submittedName>
</protein>
<name>A0ACC2VFW8_9TREE</name>
<sequence length="713" mass="79045">MAQRKLQAEIDKTLKRVHEGVQVFEEMYDKFMLSTNATQKDKLETDLKTQIKKLQRMRDQVKSWQTSNDIKDKGPLDATRRVIETKMELFKALEKETKTKAFSKEGLILATRLDPAEKAKQDARAQLEEFVDALNRQIEQYEAEIEILQATAGGRGKKKGKDANGAGGRAEELERSNERRKWHIGNLEASMRALENGRVTADQVAEIKEDVAYFVESNEEEDFEEDEGIYDELHLEEEDDNIGLLASHDGISNVGGNDDFSESDMQSVVDDHPPKPTPVKTRSVSEDPMPAPTSPLLVRKPPATRKTTDKEKPKEETTTPSKPTRTVSEKTVPASTVVSPAAPRQSTAPALPPIKYAAAAAAAVQASAPVIAPVQTRETVTSPPVEQVASSIAMPPTPELAAPPPPPGLSLATTRAPTQQPPIAQLAPPPSAPASPHQVKASPAPSVAALNVGMSSVSLAASPVQSPSNGYTVPSAISPQPAVMQPQPQMQPPPQQALPAVQSVSSQIQQSRQQQQIQVQNGAQEAIGLPAAQQQQQQPTAMAHTPSALSDLMTRFDEVRKNSPARLADVDGLTAALDVGLATAPGARDASRPNYYRPKNPYPTPDYYPQKPHASMVDQHLAQKMSKMELDTLFFIFYYKPNTYEQWLAARELRQRSWRFHKQYLTWFQRYSQPQAITDDYEQGQYTYFDWEGRWTFLRKADFRFMYAYLSDE</sequence>
<evidence type="ECO:0000313" key="2">
    <source>
        <dbReference type="Proteomes" id="UP001230649"/>
    </source>
</evidence>
<gene>
    <name evidence="1" type="ORF">QFC20_006084</name>
</gene>
<evidence type="ECO:0000313" key="1">
    <source>
        <dbReference type="EMBL" id="KAJ9097953.1"/>
    </source>
</evidence>
<keyword evidence="2" id="KW-1185">Reference proteome</keyword>
<reference evidence="1" key="1">
    <citation type="submission" date="2023-04" db="EMBL/GenBank/DDBJ databases">
        <title>Draft Genome sequencing of Naganishia species isolated from polar environments using Oxford Nanopore Technology.</title>
        <authorList>
            <person name="Leo P."/>
            <person name="Venkateswaran K."/>
        </authorList>
    </citation>
    <scope>NUCLEOTIDE SEQUENCE</scope>
    <source>
        <strain evidence="1">MNA-CCFEE 5262</strain>
    </source>
</reference>
<dbReference type="EMBL" id="JASBWS010000098">
    <property type="protein sequence ID" value="KAJ9097953.1"/>
    <property type="molecule type" value="Genomic_DNA"/>
</dbReference>
<comment type="caution">
    <text evidence="1">The sequence shown here is derived from an EMBL/GenBank/DDBJ whole genome shotgun (WGS) entry which is preliminary data.</text>
</comment>